<dbReference type="GO" id="GO:0004888">
    <property type="term" value="F:transmembrane signaling receptor activity"/>
    <property type="evidence" value="ECO:0007669"/>
    <property type="project" value="InterPro"/>
</dbReference>
<dbReference type="Pfam" id="PF00015">
    <property type="entry name" value="MCPsignal"/>
    <property type="match status" value="1"/>
</dbReference>
<proteinExistence type="inferred from homology"/>
<dbReference type="Pfam" id="PF18575">
    <property type="entry name" value="HAMP_N3"/>
    <property type="match status" value="1"/>
</dbReference>
<dbReference type="Pfam" id="PF00672">
    <property type="entry name" value="HAMP"/>
    <property type="match status" value="1"/>
</dbReference>
<dbReference type="Proteomes" id="UP000199603">
    <property type="component" value="Unassembled WGS sequence"/>
</dbReference>
<dbReference type="SUPFAM" id="SSF58104">
    <property type="entry name" value="Methyl-accepting chemotaxis protein (MCP) signaling domain"/>
    <property type="match status" value="1"/>
</dbReference>
<dbReference type="InterPro" id="IPR003660">
    <property type="entry name" value="HAMP_dom"/>
</dbReference>
<evidence type="ECO:0000256" key="4">
    <source>
        <dbReference type="ARBA" id="ARBA00029447"/>
    </source>
</evidence>
<dbReference type="Gene3D" id="3.30.450.20">
    <property type="entry name" value="PAS domain"/>
    <property type="match status" value="2"/>
</dbReference>
<dbReference type="InterPro" id="IPR004090">
    <property type="entry name" value="Chemotax_Me-accpt_rcpt"/>
</dbReference>
<evidence type="ECO:0000256" key="2">
    <source>
        <dbReference type="ARBA" id="ARBA00022481"/>
    </source>
</evidence>
<keyword evidence="7" id="KW-0812">Transmembrane</keyword>
<evidence type="ECO:0000256" key="5">
    <source>
        <dbReference type="PROSITE-ProRule" id="PRU00284"/>
    </source>
</evidence>
<dbReference type="SMART" id="SM00304">
    <property type="entry name" value="HAMP"/>
    <property type="match status" value="3"/>
</dbReference>
<comment type="subcellular location">
    <subcellularLocation>
        <location evidence="1">Membrane</location>
    </subcellularLocation>
</comment>
<organism evidence="10 11">
    <name type="scientific">Aquimonas voraii</name>
    <dbReference type="NCBI Taxonomy" id="265719"/>
    <lineage>
        <taxon>Bacteria</taxon>
        <taxon>Pseudomonadati</taxon>
        <taxon>Pseudomonadota</taxon>
        <taxon>Gammaproteobacteria</taxon>
        <taxon>Lysobacterales</taxon>
        <taxon>Lysobacteraceae</taxon>
        <taxon>Aquimonas</taxon>
    </lineage>
</organism>
<keyword evidence="7" id="KW-0472">Membrane</keyword>
<feature type="transmembrane region" description="Helical" evidence="7">
    <location>
        <begin position="324"/>
        <end position="343"/>
    </location>
</feature>
<evidence type="ECO:0000256" key="3">
    <source>
        <dbReference type="ARBA" id="ARBA00023224"/>
    </source>
</evidence>
<protein>
    <submittedName>
        <fullName evidence="10">Methyl-accepting chemotaxis protein</fullName>
    </submittedName>
</protein>
<keyword evidence="2" id="KW-0488">Methylation</keyword>
<evidence type="ECO:0000256" key="7">
    <source>
        <dbReference type="SAM" id="Phobius"/>
    </source>
</evidence>
<feature type="domain" description="HAMP" evidence="9">
    <location>
        <begin position="345"/>
        <end position="397"/>
    </location>
</feature>
<evidence type="ECO:0000259" key="8">
    <source>
        <dbReference type="PROSITE" id="PS50111"/>
    </source>
</evidence>
<reference evidence="10 11" key="1">
    <citation type="submission" date="2016-10" db="EMBL/GenBank/DDBJ databases">
        <authorList>
            <person name="de Groot N.N."/>
        </authorList>
    </citation>
    <scope>NUCLEOTIDE SEQUENCE [LARGE SCALE GENOMIC DNA]</scope>
    <source>
        <strain evidence="10 11">DSM 16957</strain>
    </source>
</reference>
<dbReference type="EMBL" id="FNAG01000004">
    <property type="protein sequence ID" value="SDD61256.1"/>
    <property type="molecule type" value="Genomic_DNA"/>
</dbReference>
<feature type="coiled-coil region" evidence="6">
    <location>
        <begin position="790"/>
        <end position="821"/>
    </location>
</feature>
<dbReference type="RefSeq" id="WP_091241866.1">
    <property type="nucleotide sequence ID" value="NZ_FNAG01000004.1"/>
</dbReference>
<evidence type="ECO:0000256" key="6">
    <source>
        <dbReference type="SAM" id="Coils"/>
    </source>
</evidence>
<dbReference type="PANTHER" id="PTHR43531">
    <property type="entry name" value="PROTEIN ICFG"/>
    <property type="match status" value="1"/>
</dbReference>
<evidence type="ECO:0000313" key="11">
    <source>
        <dbReference type="Proteomes" id="UP000199603"/>
    </source>
</evidence>
<dbReference type="GO" id="GO:0006935">
    <property type="term" value="P:chemotaxis"/>
    <property type="evidence" value="ECO:0007669"/>
    <property type="project" value="InterPro"/>
</dbReference>
<dbReference type="STRING" id="265719.SAMN04488509_104148"/>
<dbReference type="GO" id="GO:0005886">
    <property type="term" value="C:plasma membrane"/>
    <property type="evidence" value="ECO:0007669"/>
    <property type="project" value="TreeGrafter"/>
</dbReference>
<dbReference type="PROSITE" id="PS50111">
    <property type="entry name" value="CHEMOTAXIS_TRANSDUC_2"/>
    <property type="match status" value="1"/>
</dbReference>
<feature type="domain" description="HAMP" evidence="9">
    <location>
        <begin position="537"/>
        <end position="578"/>
    </location>
</feature>
<dbReference type="InterPro" id="IPR004089">
    <property type="entry name" value="MCPsignal_dom"/>
</dbReference>
<name>A0A1G6W876_9GAMM</name>
<comment type="similarity">
    <text evidence="4">Belongs to the methyl-accepting chemotaxis (MCP) protein family.</text>
</comment>
<gene>
    <name evidence="10" type="ORF">SAMN04488509_104148</name>
</gene>
<dbReference type="GO" id="GO:0007165">
    <property type="term" value="P:signal transduction"/>
    <property type="evidence" value="ECO:0007669"/>
    <property type="project" value="UniProtKB-KW"/>
</dbReference>
<keyword evidence="6" id="KW-0175">Coiled coil</keyword>
<evidence type="ECO:0000259" key="9">
    <source>
        <dbReference type="PROSITE" id="PS50885"/>
    </source>
</evidence>
<dbReference type="CDD" id="cd06225">
    <property type="entry name" value="HAMP"/>
    <property type="match status" value="1"/>
</dbReference>
<dbReference type="Gene3D" id="1.20.120.1530">
    <property type="match status" value="2"/>
</dbReference>
<feature type="domain" description="Methyl-accepting transducer" evidence="8">
    <location>
        <begin position="583"/>
        <end position="812"/>
    </location>
</feature>
<keyword evidence="3 5" id="KW-0807">Transducer</keyword>
<dbReference type="OrthoDB" id="6052907at2"/>
<dbReference type="SUPFAM" id="SSF158472">
    <property type="entry name" value="HAMP domain-like"/>
    <property type="match status" value="1"/>
</dbReference>
<dbReference type="FunFam" id="1.10.287.950:FF:000001">
    <property type="entry name" value="Methyl-accepting chemotaxis sensory transducer"/>
    <property type="match status" value="1"/>
</dbReference>
<dbReference type="Pfam" id="PF18947">
    <property type="entry name" value="HAMP_2"/>
    <property type="match status" value="1"/>
</dbReference>
<dbReference type="InterPro" id="IPR051310">
    <property type="entry name" value="MCP_chemotaxis"/>
</dbReference>
<keyword evidence="7" id="KW-1133">Transmembrane helix</keyword>
<dbReference type="PROSITE" id="PS50885">
    <property type="entry name" value="HAMP"/>
    <property type="match status" value="2"/>
</dbReference>
<dbReference type="PANTHER" id="PTHR43531:SF14">
    <property type="entry name" value="METHYL-ACCEPTING CHEMOTAXIS PROTEIN I-RELATED"/>
    <property type="match status" value="1"/>
</dbReference>
<sequence>MRRSIQFRSTLLLGALAMLSFALATLFIQDKASDAQTEAANRELIAIAEAQAGRVQRLAEGPLVMSRALAASVRAEIASSDPDRARMIETVRQYTLQDTDSLGYWIEFEPQGFDGRDAEFATGESTASTDSGRLSIYWVRGDDGTVSLEGTAGPDEDPDLADEDYYAAARARGAELMFEPYPYEVFGREVLMTSLMVPILVDGVHRGVAGADVTLDGMQRALAEVRPFDSGVLRLFSPTGKVMAAPETDLLGGDWPQHSLREALPRLAQGERVKLRAADAAIEGEALQVFLPFRVGTGSDVFVLQVSAPVDVVMASVGEVRNRILLIGLFSVLALVAAVALIIRRLVGQPLASAVQAVERLARGDFDARFEAQSDDEVGRLGKALVQMRDLLRAFMHEQAELARRHAEGELSLRVDASRYRGAFGGMASGVNRLVDQHIATSGQIIDVVQAYARGDLSPSMPKLAGEMRRYSEAVDGVRANLTAMRDEILRLSRGAAAGEFHLRGDAARFEHAFREMVDALNALMENADTGLSRTCEVLGAIAQGDLRKRIEGAASGRFAELQASTNATADALRGILGDIHTAVDAINSAASEIAAGNADLSARTEQQAASLEETAASMEELTSTVRGNAENARSANQLAIGAGDVAERGGSVVRQVVDTMGQIHVQSRKIEDIVGVIDGIAFQTNILALNAAVEAARAGEQGRGFAVVAGEVRTLAQRSAAAAREIKQLISDTVQRIDSGSQLVDSAGATMAEILASVKRVTDIMGEISAASAEQTAGIEQVSATITHMDEATQQNAALVEEATAAARALEDQAGRLAQNVARFRL</sequence>
<keyword evidence="11" id="KW-1185">Reference proteome</keyword>
<dbReference type="CDD" id="cd12913">
    <property type="entry name" value="PDC1_MCP_like"/>
    <property type="match status" value="1"/>
</dbReference>
<dbReference type="Gene3D" id="1.10.287.950">
    <property type="entry name" value="Methyl-accepting chemotaxis protein"/>
    <property type="match status" value="1"/>
</dbReference>
<evidence type="ECO:0000313" key="10">
    <source>
        <dbReference type="EMBL" id="SDD61256.1"/>
    </source>
</evidence>
<dbReference type="PRINTS" id="PR00260">
    <property type="entry name" value="CHEMTRNSDUCR"/>
</dbReference>
<dbReference type="Pfam" id="PF22673">
    <property type="entry name" value="MCP-like_PDC_1"/>
    <property type="match status" value="1"/>
</dbReference>
<evidence type="ECO:0000256" key="1">
    <source>
        <dbReference type="ARBA" id="ARBA00004370"/>
    </source>
</evidence>
<dbReference type="SMART" id="SM00283">
    <property type="entry name" value="MA"/>
    <property type="match status" value="1"/>
</dbReference>
<dbReference type="AlphaFoldDB" id="A0A1G6W876"/>
<dbReference type="CDD" id="cd11386">
    <property type="entry name" value="MCP_signal"/>
    <property type="match status" value="1"/>
</dbReference>
<dbReference type="InterPro" id="IPR041395">
    <property type="entry name" value="McpB_HAMP_3rd"/>
</dbReference>
<accession>A0A1G6W876</accession>